<evidence type="ECO:0000313" key="4">
    <source>
        <dbReference type="EMBL" id="RZC03215.1"/>
    </source>
</evidence>
<evidence type="ECO:0000256" key="2">
    <source>
        <dbReference type="ARBA" id="ARBA00022490"/>
    </source>
</evidence>
<feature type="domain" description="PXA" evidence="3">
    <location>
        <begin position="92"/>
        <end position="230"/>
    </location>
</feature>
<dbReference type="PANTHER" id="PTHR22999">
    <property type="entry name" value="PX SERINE/THREONINE KINASE PXK"/>
    <property type="match status" value="1"/>
</dbReference>
<dbReference type="InterPro" id="IPR051837">
    <property type="entry name" value="SortingNexin/PXDomain-PKLike"/>
</dbReference>
<evidence type="ECO:0000313" key="5">
    <source>
        <dbReference type="Proteomes" id="UP000289340"/>
    </source>
</evidence>
<protein>
    <recommendedName>
        <fullName evidence="3">PXA domain-containing protein</fullName>
    </recommendedName>
</protein>
<keyword evidence="5" id="KW-1185">Reference proteome</keyword>
<gene>
    <name evidence="4" type="ORF">D0Y65_018045</name>
</gene>
<dbReference type="AlphaFoldDB" id="A0A445JXI7"/>
<dbReference type="GO" id="GO:0005737">
    <property type="term" value="C:cytoplasm"/>
    <property type="evidence" value="ECO:0007669"/>
    <property type="project" value="UniProtKB-SubCell"/>
</dbReference>
<comment type="subcellular location">
    <subcellularLocation>
        <location evidence="1">Cytoplasm</location>
    </subcellularLocation>
</comment>
<comment type="caution">
    <text evidence="4">The sequence shown here is derived from an EMBL/GenBank/DDBJ whole genome shotgun (WGS) entry which is preliminary data.</text>
</comment>
<dbReference type="EMBL" id="QZWG01000007">
    <property type="protein sequence ID" value="RZC03215.1"/>
    <property type="molecule type" value="Genomic_DNA"/>
</dbReference>
<organism evidence="4 5">
    <name type="scientific">Glycine soja</name>
    <name type="common">Wild soybean</name>
    <dbReference type="NCBI Taxonomy" id="3848"/>
    <lineage>
        <taxon>Eukaryota</taxon>
        <taxon>Viridiplantae</taxon>
        <taxon>Streptophyta</taxon>
        <taxon>Embryophyta</taxon>
        <taxon>Tracheophyta</taxon>
        <taxon>Spermatophyta</taxon>
        <taxon>Magnoliopsida</taxon>
        <taxon>eudicotyledons</taxon>
        <taxon>Gunneridae</taxon>
        <taxon>Pentapetalae</taxon>
        <taxon>rosids</taxon>
        <taxon>fabids</taxon>
        <taxon>Fabales</taxon>
        <taxon>Fabaceae</taxon>
        <taxon>Papilionoideae</taxon>
        <taxon>50 kb inversion clade</taxon>
        <taxon>NPAAA clade</taxon>
        <taxon>indigoferoid/millettioid clade</taxon>
        <taxon>Phaseoleae</taxon>
        <taxon>Glycine</taxon>
        <taxon>Glycine subgen. Soja</taxon>
    </lineage>
</organism>
<accession>A0A445JXI7</accession>
<sequence>MGPLTPTSTTNIIYYLIEEAKLYFLRWALCIFAISYFFTQNNTNSTLGTASKFCPFPTLTYLSHLEKNQLPLNDGHLTYSPPPPKWKKKINSPIVEAALNDFVDLILKDFVINMWYANITPDMEFPELVHDLIMHAIAEVSARVKEINLVDLLTRDIVDLIGDHIDLFRRNQAAIGVDVMLTLSSEERDGRLKFCLLNSKELHLALMSPKSEYKVLRRLMRGLLAMVLRK</sequence>
<proteinExistence type="predicted"/>
<dbReference type="PROSITE" id="PS51207">
    <property type="entry name" value="PXA"/>
    <property type="match status" value="1"/>
</dbReference>
<dbReference type="Proteomes" id="UP000289340">
    <property type="component" value="Chromosome 7"/>
</dbReference>
<evidence type="ECO:0000259" key="3">
    <source>
        <dbReference type="PROSITE" id="PS51207"/>
    </source>
</evidence>
<reference evidence="4 5" key="1">
    <citation type="submission" date="2018-09" db="EMBL/GenBank/DDBJ databases">
        <title>A high-quality reference genome of wild soybean provides a powerful tool to mine soybean genomes.</title>
        <authorList>
            <person name="Xie M."/>
            <person name="Chung C.Y.L."/>
            <person name="Li M.-W."/>
            <person name="Wong F.-L."/>
            <person name="Chan T.-F."/>
            <person name="Lam H.-M."/>
        </authorList>
    </citation>
    <scope>NUCLEOTIDE SEQUENCE [LARGE SCALE GENOMIC DNA]</scope>
    <source>
        <strain evidence="5">cv. W05</strain>
        <tissue evidence="4">Hypocotyl of etiolated seedlings</tissue>
    </source>
</reference>
<dbReference type="PANTHER" id="PTHR22999:SF42">
    <property type="entry name" value="SORTING NEXIN CARBOXY-TERMINAL PROTEIN"/>
    <property type="match status" value="1"/>
</dbReference>
<evidence type="ECO:0000256" key="1">
    <source>
        <dbReference type="ARBA" id="ARBA00004496"/>
    </source>
</evidence>
<name>A0A445JXI7_GLYSO</name>
<dbReference type="InterPro" id="IPR003114">
    <property type="entry name" value="Phox_assoc"/>
</dbReference>
<dbReference type="Pfam" id="PF02194">
    <property type="entry name" value="PXA"/>
    <property type="match status" value="1"/>
</dbReference>
<keyword evidence="2" id="KW-0963">Cytoplasm</keyword>